<evidence type="ECO:0000313" key="3">
    <source>
        <dbReference type="EMBL" id="CAL5048882.1"/>
    </source>
</evidence>
<sequence>MTGHCAPACHCSPSTFVPVMYNPALFSAITSSSSSARSSRPSPSTAAPLLVPKPKPKHVDAEDSDSDRGCPGLLCGIGLAGLVVAAIILVILFV</sequence>
<evidence type="ECO:0000256" key="2">
    <source>
        <dbReference type="SAM" id="Phobius"/>
    </source>
</evidence>
<reference evidence="3" key="1">
    <citation type="submission" date="2024-10" db="EMBL/GenBank/DDBJ databases">
        <authorList>
            <person name="Ryan C."/>
        </authorList>
    </citation>
    <scope>NUCLEOTIDE SEQUENCE [LARGE SCALE GENOMIC DNA]</scope>
</reference>
<keyword evidence="2" id="KW-0472">Membrane</keyword>
<dbReference type="Proteomes" id="UP001497457">
    <property type="component" value="Chromosome 35b"/>
</dbReference>
<feature type="region of interest" description="Disordered" evidence="1">
    <location>
        <begin position="32"/>
        <end position="65"/>
    </location>
</feature>
<evidence type="ECO:0000256" key="1">
    <source>
        <dbReference type="SAM" id="MobiDB-lite"/>
    </source>
</evidence>
<gene>
    <name evidence="3" type="ORF">URODEC1_LOCUS90691</name>
</gene>
<proteinExistence type="predicted"/>
<feature type="compositionally biased region" description="Low complexity" evidence="1">
    <location>
        <begin position="32"/>
        <end position="47"/>
    </location>
</feature>
<feature type="transmembrane region" description="Helical" evidence="2">
    <location>
        <begin position="73"/>
        <end position="93"/>
    </location>
</feature>
<dbReference type="EMBL" id="OZ075145">
    <property type="protein sequence ID" value="CAL5048882.1"/>
    <property type="molecule type" value="Genomic_DNA"/>
</dbReference>
<dbReference type="AlphaFoldDB" id="A0ABC9E1D5"/>
<protein>
    <submittedName>
        <fullName evidence="3">Uncharacterized protein</fullName>
    </submittedName>
</protein>
<keyword evidence="4" id="KW-1185">Reference proteome</keyword>
<name>A0ABC9E1D5_9POAL</name>
<accession>A0ABC9E1D5</accession>
<keyword evidence="2" id="KW-0812">Transmembrane</keyword>
<organism evidence="3 4">
    <name type="scientific">Urochloa decumbens</name>
    <dbReference type="NCBI Taxonomy" id="240449"/>
    <lineage>
        <taxon>Eukaryota</taxon>
        <taxon>Viridiplantae</taxon>
        <taxon>Streptophyta</taxon>
        <taxon>Embryophyta</taxon>
        <taxon>Tracheophyta</taxon>
        <taxon>Spermatophyta</taxon>
        <taxon>Magnoliopsida</taxon>
        <taxon>Liliopsida</taxon>
        <taxon>Poales</taxon>
        <taxon>Poaceae</taxon>
        <taxon>PACMAD clade</taxon>
        <taxon>Panicoideae</taxon>
        <taxon>Panicodae</taxon>
        <taxon>Paniceae</taxon>
        <taxon>Melinidinae</taxon>
        <taxon>Urochloa</taxon>
    </lineage>
</organism>
<keyword evidence="2" id="KW-1133">Transmembrane helix</keyword>
<evidence type="ECO:0000313" key="4">
    <source>
        <dbReference type="Proteomes" id="UP001497457"/>
    </source>
</evidence>